<name>A0A8E0RSU8_9TREM</name>
<gene>
    <name evidence="1" type="ORF">FBUS_11697</name>
</gene>
<evidence type="ECO:0000313" key="2">
    <source>
        <dbReference type="Proteomes" id="UP000728185"/>
    </source>
</evidence>
<reference evidence="1" key="1">
    <citation type="submission" date="2019-05" db="EMBL/GenBank/DDBJ databases">
        <title>Annotation for the trematode Fasciolopsis buski.</title>
        <authorList>
            <person name="Choi Y.-J."/>
        </authorList>
    </citation>
    <scope>NUCLEOTIDE SEQUENCE</scope>
    <source>
        <strain evidence="1">HT</strain>
        <tissue evidence="1">Whole worm</tissue>
    </source>
</reference>
<organism evidence="1 2">
    <name type="scientific">Fasciolopsis buskii</name>
    <dbReference type="NCBI Taxonomy" id="27845"/>
    <lineage>
        <taxon>Eukaryota</taxon>
        <taxon>Metazoa</taxon>
        <taxon>Spiralia</taxon>
        <taxon>Lophotrochozoa</taxon>
        <taxon>Platyhelminthes</taxon>
        <taxon>Trematoda</taxon>
        <taxon>Digenea</taxon>
        <taxon>Plagiorchiida</taxon>
        <taxon>Echinostomata</taxon>
        <taxon>Echinostomatoidea</taxon>
        <taxon>Fasciolidae</taxon>
        <taxon>Fasciolopsis</taxon>
    </lineage>
</organism>
<keyword evidence="2" id="KW-1185">Reference proteome</keyword>
<dbReference type="EMBL" id="LUCM01006851">
    <property type="protein sequence ID" value="KAA0190674.1"/>
    <property type="molecule type" value="Genomic_DNA"/>
</dbReference>
<dbReference type="OrthoDB" id="166611at2759"/>
<evidence type="ECO:0000313" key="1">
    <source>
        <dbReference type="EMBL" id="KAA0190674.1"/>
    </source>
</evidence>
<comment type="caution">
    <text evidence="1">The sequence shown here is derived from an EMBL/GenBank/DDBJ whole genome shotgun (WGS) entry which is preliminary data.</text>
</comment>
<dbReference type="AlphaFoldDB" id="A0A8E0RSU8"/>
<accession>A0A8E0RSU8</accession>
<dbReference type="Proteomes" id="UP000728185">
    <property type="component" value="Unassembled WGS sequence"/>
</dbReference>
<sequence length="223" mass="25171">MFGASTKLNFAERRERQDHLLTALFILLHTSNRVCGRIDPQSLGAASLQCTTAWTYTTKSYKITKSSRTRASHFSEFAHLESSAMDNNKPELLQKNSECHTIISPEKLLEFGLVQVDEGFVARNPPNYLRHLSSTPKGLNRYMAKQEKLCVEDVQISNHPQYRAFRSKDTETAAISLTSYYHESDQQYAKKVGNAATNRLRRAKFDLSSSDNALPSLHSLASI</sequence>
<protein>
    <submittedName>
        <fullName evidence="1">Uncharacterized protein</fullName>
    </submittedName>
</protein>
<proteinExistence type="predicted"/>